<sequence>MNLMNAFRISMEANLHFRAAPIFLFFLSVLAVDHSLEAVSASSSRFIIHSPGSGTVKVPVVLYYETLCPYCANFIVNGLSKVFDNGLTSIIDLKLVPYGNAKIGANDTISCQHGPSECLLNTIEACVIDAWPTVSDHFPLIYCIEKMVHTHEFTQWESCFSELGLDSKPVYDCYTSGRGTKLELQYAAETNALQPPHQYVPWVVVNGKPLYEDYENFESYICEAYSGTSAPKACSELSHDAIKSTISVKKHQVCYKDNSAFISRMREAAASVMRWINVVG</sequence>
<accession>A0A6P8DAY8</accession>
<comment type="subcellular location">
    <subcellularLocation>
        <location evidence="1">Secreted</location>
    </subcellularLocation>
</comment>
<reference evidence="7" key="1">
    <citation type="journal article" date="2020" name="Plant Biotechnol. J.">
        <title>The pomegranate (Punica granatum L.) draft genome dissects genetic divergence between soft- and hard-seeded cultivars.</title>
        <authorList>
            <person name="Luo X."/>
            <person name="Li H."/>
            <person name="Wu Z."/>
            <person name="Yao W."/>
            <person name="Zhao P."/>
            <person name="Cao D."/>
            <person name="Yu H."/>
            <person name="Li K."/>
            <person name="Poudel K."/>
            <person name="Zhao D."/>
            <person name="Zhang F."/>
            <person name="Xia X."/>
            <person name="Chen L."/>
            <person name="Wang Q."/>
            <person name="Jing D."/>
            <person name="Cao S."/>
        </authorList>
    </citation>
    <scope>NUCLEOTIDE SEQUENCE [LARGE SCALE GENOMIC DNA]</scope>
    <source>
        <strain evidence="7">cv. Tunisia</strain>
    </source>
</reference>
<evidence type="ECO:0000256" key="5">
    <source>
        <dbReference type="ARBA" id="ARBA00023180"/>
    </source>
</evidence>
<feature type="signal peptide" evidence="6">
    <location>
        <begin position="1"/>
        <end position="31"/>
    </location>
</feature>
<evidence type="ECO:0000256" key="6">
    <source>
        <dbReference type="SAM" id="SignalP"/>
    </source>
</evidence>
<evidence type="ECO:0000256" key="4">
    <source>
        <dbReference type="ARBA" id="ARBA00022729"/>
    </source>
</evidence>
<comment type="similarity">
    <text evidence="2">Belongs to the GILT family.</text>
</comment>
<dbReference type="SUPFAM" id="SSF52833">
    <property type="entry name" value="Thioredoxin-like"/>
    <property type="match status" value="1"/>
</dbReference>
<name>A0A6P8DAY8_PUNGR</name>
<gene>
    <name evidence="8" type="primary">LOC116201331</name>
</gene>
<evidence type="ECO:0000313" key="8">
    <source>
        <dbReference type="RefSeq" id="XP_031388398.1"/>
    </source>
</evidence>
<feature type="chain" id="PRO_5028309713" evidence="6">
    <location>
        <begin position="32"/>
        <end position="280"/>
    </location>
</feature>
<evidence type="ECO:0000256" key="1">
    <source>
        <dbReference type="ARBA" id="ARBA00004613"/>
    </source>
</evidence>
<dbReference type="GeneID" id="116201331"/>
<dbReference type="GO" id="GO:0005576">
    <property type="term" value="C:extracellular region"/>
    <property type="evidence" value="ECO:0007669"/>
    <property type="project" value="UniProtKB-SubCell"/>
</dbReference>
<evidence type="ECO:0000256" key="2">
    <source>
        <dbReference type="ARBA" id="ARBA00005679"/>
    </source>
</evidence>
<dbReference type="Proteomes" id="UP000515151">
    <property type="component" value="Chromosome 3"/>
</dbReference>
<dbReference type="Gene3D" id="3.40.30.10">
    <property type="entry name" value="Glutaredoxin"/>
    <property type="match status" value="1"/>
</dbReference>
<dbReference type="OrthoDB" id="958254at2759"/>
<dbReference type="AlphaFoldDB" id="A0A6P8DAY8"/>
<dbReference type="Pfam" id="PF03227">
    <property type="entry name" value="GILT"/>
    <property type="match status" value="1"/>
</dbReference>
<dbReference type="GO" id="GO:0016671">
    <property type="term" value="F:oxidoreductase activity, acting on a sulfur group of donors, disulfide as acceptor"/>
    <property type="evidence" value="ECO:0007669"/>
    <property type="project" value="InterPro"/>
</dbReference>
<keyword evidence="5" id="KW-0325">Glycoprotein</keyword>
<protein>
    <submittedName>
        <fullName evidence="8">Gamma-interferon-responsive lysosomal thiol protein</fullName>
    </submittedName>
</protein>
<keyword evidence="4 6" id="KW-0732">Signal</keyword>
<dbReference type="PANTHER" id="PTHR13234">
    <property type="entry name" value="GAMMA-INTERFERON INDUCIBLE LYSOSOMAL THIOL REDUCTASE GILT"/>
    <property type="match status" value="1"/>
</dbReference>
<dbReference type="InterPro" id="IPR004911">
    <property type="entry name" value="Interferon-induced_GILT"/>
</dbReference>
<organism evidence="7 8">
    <name type="scientific">Punica granatum</name>
    <name type="common">Pomegranate</name>
    <dbReference type="NCBI Taxonomy" id="22663"/>
    <lineage>
        <taxon>Eukaryota</taxon>
        <taxon>Viridiplantae</taxon>
        <taxon>Streptophyta</taxon>
        <taxon>Embryophyta</taxon>
        <taxon>Tracheophyta</taxon>
        <taxon>Spermatophyta</taxon>
        <taxon>Magnoliopsida</taxon>
        <taxon>eudicotyledons</taxon>
        <taxon>Gunneridae</taxon>
        <taxon>Pentapetalae</taxon>
        <taxon>rosids</taxon>
        <taxon>malvids</taxon>
        <taxon>Myrtales</taxon>
        <taxon>Lythraceae</taxon>
        <taxon>Punica</taxon>
    </lineage>
</organism>
<evidence type="ECO:0000313" key="7">
    <source>
        <dbReference type="Proteomes" id="UP000515151"/>
    </source>
</evidence>
<dbReference type="RefSeq" id="XP_031388398.1">
    <property type="nucleotide sequence ID" value="XM_031532538.1"/>
</dbReference>
<keyword evidence="3" id="KW-0964">Secreted</keyword>
<reference evidence="8" key="2">
    <citation type="submission" date="2025-08" db="UniProtKB">
        <authorList>
            <consortium name="RefSeq"/>
        </authorList>
    </citation>
    <scope>IDENTIFICATION</scope>
    <source>
        <tissue evidence="8">Leaf</tissue>
    </source>
</reference>
<evidence type="ECO:0000256" key="3">
    <source>
        <dbReference type="ARBA" id="ARBA00022525"/>
    </source>
</evidence>
<proteinExistence type="inferred from homology"/>
<keyword evidence="7" id="KW-1185">Reference proteome</keyword>
<dbReference type="InterPro" id="IPR036249">
    <property type="entry name" value="Thioredoxin-like_sf"/>
</dbReference>
<dbReference type="PANTHER" id="PTHR13234:SF8">
    <property type="entry name" value="GAMMA-INTERFERON-INDUCIBLE LYSOSOMAL THIOL REDUCTASE"/>
    <property type="match status" value="1"/>
</dbReference>